<comment type="subcellular location">
    <subcellularLocation>
        <location evidence="1">Cell outer membrane</location>
    </subcellularLocation>
</comment>
<evidence type="ECO:0000256" key="5">
    <source>
        <dbReference type="SAM" id="MobiDB-lite"/>
    </source>
</evidence>
<dbReference type="InterPro" id="IPR050330">
    <property type="entry name" value="Bact_OuterMem_StrucFunc"/>
</dbReference>
<keyword evidence="6" id="KW-0812">Transmembrane</keyword>
<feature type="region of interest" description="Disordered" evidence="5">
    <location>
        <begin position="445"/>
        <end position="469"/>
    </location>
</feature>
<evidence type="ECO:0000256" key="2">
    <source>
        <dbReference type="ARBA" id="ARBA00023136"/>
    </source>
</evidence>
<organism evidence="8 9">
    <name type="scientific">Albimonas donghaensis</name>
    <dbReference type="NCBI Taxonomy" id="356660"/>
    <lineage>
        <taxon>Bacteria</taxon>
        <taxon>Pseudomonadati</taxon>
        <taxon>Pseudomonadota</taxon>
        <taxon>Alphaproteobacteria</taxon>
        <taxon>Rhodobacterales</taxon>
        <taxon>Paracoccaceae</taxon>
        <taxon>Albimonas</taxon>
    </lineage>
</organism>
<accession>A0A1H2Z849</accession>
<evidence type="ECO:0000256" key="3">
    <source>
        <dbReference type="ARBA" id="ARBA00023237"/>
    </source>
</evidence>
<keyword evidence="2 4" id="KW-0472">Membrane</keyword>
<feature type="region of interest" description="Disordered" evidence="5">
    <location>
        <begin position="150"/>
        <end position="205"/>
    </location>
</feature>
<evidence type="ECO:0000313" key="8">
    <source>
        <dbReference type="EMBL" id="SDX13580.1"/>
    </source>
</evidence>
<keyword evidence="9" id="KW-1185">Reference proteome</keyword>
<dbReference type="InterPro" id="IPR036737">
    <property type="entry name" value="OmpA-like_sf"/>
</dbReference>
<dbReference type="AlphaFoldDB" id="A0A1H2Z849"/>
<feature type="transmembrane region" description="Helical" evidence="6">
    <location>
        <begin position="20"/>
        <end position="39"/>
    </location>
</feature>
<feature type="compositionally biased region" description="Low complexity" evidence="5">
    <location>
        <begin position="193"/>
        <end position="205"/>
    </location>
</feature>
<dbReference type="PANTHER" id="PTHR30329">
    <property type="entry name" value="STATOR ELEMENT OF FLAGELLAR MOTOR COMPLEX"/>
    <property type="match status" value="1"/>
</dbReference>
<proteinExistence type="predicted"/>
<name>A0A1H2Z849_9RHOB</name>
<protein>
    <submittedName>
        <fullName evidence="8">OmpA-OmpF porin, OOP family</fullName>
    </submittedName>
</protein>
<feature type="domain" description="OmpA-like" evidence="7">
    <location>
        <begin position="608"/>
        <end position="725"/>
    </location>
</feature>
<feature type="region of interest" description="Disordered" evidence="5">
    <location>
        <begin position="102"/>
        <end position="121"/>
    </location>
</feature>
<dbReference type="PRINTS" id="PR01023">
    <property type="entry name" value="NAFLGMOTY"/>
</dbReference>
<reference evidence="8 9" key="1">
    <citation type="submission" date="2016-10" db="EMBL/GenBank/DDBJ databases">
        <authorList>
            <person name="de Groot N.N."/>
        </authorList>
    </citation>
    <scope>NUCLEOTIDE SEQUENCE [LARGE SCALE GENOMIC DNA]</scope>
    <source>
        <strain evidence="8 9">DSM 17890</strain>
    </source>
</reference>
<dbReference type="PANTHER" id="PTHR30329:SF21">
    <property type="entry name" value="LIPOPROTEIN YIAD-RELATED"/>
    <property type="match status" value="1"/>
</dbReference>
<evidence type="ECO:0000259" key="7">
    <source>
        <dbReference type="PROSITE" id="PS51123"/>
    </source>
</evidence>
<keyword evidence="6" id="KW-1133">Transmembrane helix</keyword>
<dbReference type="Proteomes" id="UP000199118">
    <property type="component" value="Unassembled WGS sequence"/>
</dbReference>
<dbReference type="EMBL" id="FNMZ01000003">
    <property type="protein sequence ID" value="SDX13580.1"/>
    <property type="molecule type" value="Genomic_DNA"/>
</dbReference>
<dbReference type="GO" id="GO:0009279">
    <property type="term" value="C:cell outer membrane"/>
    <property type="evidence" value="ECO:0007669"/>
    <property type="project" value="UniProtKB-SubCell"/>
</dbReference>
<evidence type="ECO:0000256" key="6">
    <source>
        <dbReference type="SAM" id="Phobius"/>
    </source>
</evidence>
<dbReference type="InterPro" id="IPR006665">
    <property type="entry name" value="OmpA-like"/>
</dbReference>
<dbReference type="Gene3D" id="3.40.1520.20">
    <property type="match status" value="1"/>
</dbReference>
<feature type="compositionally biased region" description="Pro residues" evidence="5">
    <location>
        <begin position="183"/>
        <end position="192"/>
    </location>
</feature>
<dbReference type="CDD" id="cd07185">
    <property type="entry name" value="OmpA_C-like"/>
    <property type="match status" value="1"/>
</dbReference>
<dbReference type="PROSITE" id="PS51123">
    <property type="entry name" value="OMPA_2"/>
    <property type="match status" value="1"/>
</dbReference>
<dbReference type="InterPro" id="IPR006664">
    <property type="entry name" value="OMP_bac"/>
</dbReference>
<evidence type="ECO:0000256" key="4">
    <source>
        <dbReference type="PROSITE-ProRule" id="PRU00473"/>
    </source>
</evidence>
<evidence type="ECO:0000256" key="1">
    <source>
        <dbReference type="ARBA" id="ARBA00004442"/>
    </source>
</evidence>
<feature type="compositionally biased region" description="Low complexity" evidence="5">
    <location>
        <begin position="105"/>
        <end position="115"/>
    </location>
</feature>
<feature type="region of interest" description="Disordered" evidence="5">
    <location>
        <begin position="722"/>
        <end position="746"/>
    </location>
</feature>
<dbReference type="Gene3D" id="3.30.1330.60">
    <property type="entry name" value="OmpA-like domain"/>
    <property type="match status" value="1"/>
</dbReference>
<feature type="compositionally biased region" description="Low complexity" evidence="5">
    <location>
        <begin position="150"/>
        <end position="182"/>
    </location>
</feature>
<sequence length="746" mass="73991">MTGEATAAADEGPRYGKPLLAAGLVALALLVGPGAWVGAGEIGRVSAARATGALTAIGADWARVEADGLRLSLLGAYPDAAAHGAALAALAGASPLSRIADDAARAAPSRGDPAADPAPRPAPILRQAQAGAPVLLAAAGDAATATTPIQEAAPAAPDPAPRATATAEAEAEPGPDGGAEATPPAPVPPQPGQAPAEPKSAAAAPAADFGSPLTLARSGDSLVAAGAAHPDLVAALRAALAAIDGAPELADATVPRRSPPDPERLALARAAIAAVAALGDARAELAPGVLSLSALAPSRDAADAATEVLRAAAPEGTTLLLDISAPPPALSPFRFGVSFGPSGPALLSCDMRSEAEGREVLAAFAELPGAETHGSGERLCRLGVGAPSQRWGEAAAAGVRALGALGAGRFEIIDAEARLVAAPSVGPGRFSRVARALAAELPPSFALHLTPPPPRAGPRMQGAEDPEDEGRAPRWLALRRDENGAVTLGGGAPDAASRAAVAAYARARFGAMAVDDAMSLAEAAPPPTWRRAALAGIDALRPLDRGALRYDGEAVRVEGASLRPAAAREADAALAPLRELGLSARSVVTVDLPALAARLPLPGRDCLISLAAEVAADPIGFAPGETSIEAGSGAVLDRLAAILTRCSGLVVEIGGHTDSQGRESTNQRLSQGRAGAVLNALHARGVPLSRMVAQGYGESRPIADNGDEAGRAANRRIEFSDAAMSAATLGEGGTGPETGPDREGGG</sequence>
<dbReference type="PRINTS" id="PR01021">
    <property type="entry name" value="OMPADOMAIN"/>
</dbReference>
<dbReference type="SUPFAM" id="SSF103088">
    <property type="entry name" value="OmpA-like"/>
    <property type="match status" value="1"/>
</dbReference>
<keyword evidence="3" id="KW-0998">Cell outer membrane</keyword>
<gene>
    <name evidence="8" type="ORF">SAMN05444336_103404</name>
</gene>
<dbReference type="Pfam" id="PF00691">
    <property type="entry name" value="OmpA"/>
    <property type="match status" value="1"/>
</dbReference>
<dbReference type="STRING" id="356660.SAMN05444336_103404"/>
<evidence type="ECO:0000313" key="9">
    <source>
        <dbReference type="Proteomes" id="UP000199118"/>
    </source>
</evidence>